<keyword evidence="1" id="KW-0472">Membrane</keyword>
<protein>
    <submittedName>
        <fullName evidence="2">Uncharacterized protein</fullName>
    </submittedName>
</protein>
<keyword evidence="1" id="KW-0812">Transmembrane</keyword>
<reference evidence="2" key="1">
    <citation type="submission" date="2019-12" db="EMBL/GenBank/DDBJ databases">
        <title>Genome sequencing and annotation of Brassica cretica.</title>
        <authorList>
            <person name="Studholme D.J."/>
            <person name="Sarris P.F."/>
        </authorList>
    </citation>
    <scope>NUCLEOTIDE SEQUENCE</scope>
    <source>
        <strain evidence="2">PFS-001/15</strain>
        <tissue evidence="2">Leaf</tissue>
    </source>
</reference>
<dbReference type="Proteomes" id="UP000712281">
    <property type="component" value="Unassembled WGS sequence"/>
</dbReference>
<feature type="transmembrane region" description="Helical" evidence="1">
    <location>
        <begin position="161"/>
        <end position="181"/>
    </location>
</feature>
<comment type="caution">
    <text evidence="2">The sequence shown here is derived from an EMBL/GenBank/DDBJ whole genome shotgun (WGS) entry which is preliminary data.</text>
</comment>
<accession>A0A8S9FT71</accession>
<evidence type="ECO:0000256" key="1">
    <source>
        <dbReference type="SAM" id="Phobius"/>
    </source>
</evidence>
<dbReference type="AlphaFoldDB" id="A0A8S9FT71"/>
<organism evidence="2 3">
    <name type="scientific">Brassica cretica</name>
    <name type="common">Mustard</name>
    <dbReference type="NCBI Taxonomy" id="69181"/>
    <lineage>
        <taxon>Eukaryota</taxon>
        <taxon>Viridiplantae</taxon>
        <taxon>Streptophyta</taxon>
        <taxon>Embryophyta</taxon>
        <taxon>Tracheophyta</taxon>
        <taxon>Spermatophyta</taxon>
        <taxon>Magnoliopsida</taxon>
        <taxon>eudicotyledons</taxon>
        <taxon>Gunneridae</taxon>
        <taxon>Pentapetalae</taxon>
        <taxon>rosids</taxon>
        <taxon>malvids</taxon>
        <taxon>Brassicales</taxon>
        <taxon>Brassicaceae</taxon>
        <taxon>Brassiceae</taxon>
        <taxon>Brassica</taxon>
    </lineage>
</organism>
<dbReference type="EMBL" id="QGKW02002228">
    <property type="protein sequence ID" value="KAF2537185.1"/>
    <property type="molecule type" value="Genomic_DNA"/>
</dbReference>
<keyword evidence="1" id="KW-1133">Transmembrane helix</keyword>
<gene>
    <name evidence="2" type="ORF">F2Q68_00021081</name>
</gene>
<evidence type="ECO:0000313" key="3">
    <source>
        <dbReference type="Proteomes" id="UP000712281"/>
    </source>
</evidence>
<sequence>MDTKKIDDLAAKVDQLLKNNQSQIYVMEEATMEPGDTLIASLNGISNVILSNAFLQIALSSSRLVCVLSGGKGGRVLYTLSIAGSVGVGSLSTLFSECRSILTVAGRSILVLPCRSISASSSISPYSSSSSMASSSVLGFCLSRGIPESVLGSLRSIGRDIFSPVSSTTTCFSVLLISIALGMRRFPLLNNTALT</sequence>
<evidence type="ECO:0000313" key="2">
    <source>
        <dbReference type="EMBL" id="KAF2537185.1"/>
    </source>
</evidence>
<name>A0A8S9FT71_BRACR</name>
<proteinExistence type="predicted"/>